<dbReference type="SUPFAM" id="SSF103473">
    <property type="entry name" value="MFS general substrate transporter"/>
    <property type="match status" value="1"/>
</dbReference>
<dbReference type="EMBL" id="REFW01000007">
    <property type="protein sequence ID" value="RMB57256.1"/>
    <property type="molecule type" value="Genomic_DNA"/>
</dbReference>
<dbReference type="PANTHER" id="PTHR42718:SF47">
    <property type="entry name" value="METHYL VIOLOGEN RESISTANCE PROTEIN SMVA"/>
    <property type="match status" value="1"/>
</dbReference>
<feature type="transmembrane region" description="Helical" evidence="7">
    <location>
        <begin position="21"/>
        <end position="46"/>
    </location>
</feature>
<feature type="transmembrane region" description="Helical" evidence="7">
    <location>
        <begin position="87"/>
        <end position="106"/>
    </location>
</feature>
<dbReference type="Pfam" id="PF07690">
    <property type="entry name" value="MFS_1"/>
    <property type="match status" value="1"/>
</dbReference>
<feature type="transmembrane region" description="Helical" evidence="7">
    <location>
        <begin position="407"/>
        <end position="428"/>
    </location>
</feature>
<evidence type="ECO:0000259" key="8">
    <source>
        <dbReference type="PROSITE" id="PS50850"/>
    </source>
</evidence>
<comment type="subcellular location">
    <subcellularLocation>
        <location evidence="1">Cell membrane</location>
        <topology evidence="1">Multi-pass membrane protein</topology>
    </subcellularLocation>
</comment>
<feature type="transmembrane region" description="Helical" evidence="7">
    <location>
        <begin position="339"/>
        <end position="358"/>
    </location>
</feature>
<comment type="caution">
    <text evidence="9">The sequence shown here is derived from an EMBL/GenBank/DDBJ whole genome shotgun (WGS) entry which is preliminary data.</text>
</comment>
<reference evidence="9 10" key="1">
    <citation type="submission" date="2018-10" db="EMBL/GenBank/DDBJ databases">
        <title>Tessaracoccus antarcticuss sp. nov., isolated from sediment.</title>
        <authorList>
            <person name="Zhou L.Y."/>
            <person name="Du Z.J."/>
        </authorList>
    </citation>
    <scope>NUCLEOTIDE SEQUENCE [LARGE SCALE GENOMIC DNA]</scope>
    <source>
        <strain evidence="9 10">JDX10</strain>
    </source>
</reference>
<dbReference type="InterPro" id="IPR011701">
    <property type="entry name" value="MFS"/>
</dbReference>
<feature type="transmembrane region" description="Helical" evidence="7">
    <location>
        <begin position="364"/>
        <end position="386"/>
    </location>
</feature>
<keyword evidence="10" id="KW-1185">Reference proteome</keyword>
<evidence type="ECO:0000256" key="2">
    <source>
        <dbReference type="ARBA" id="ARBA00022448"/>
    </source>
</evidence>
<feature type="transmembrane region" description="Helical" evidence="7">
    <location>
        <begin position="274"/>
        <end position="296"/>
    </location>
</feature>
<feature type="transmembrane region" description="Helical" evidence="7">
    <location>
        <begin position="479"/>
        <end position="502"/>
    </location>
</feature>
<feature type="transmembrane region" description="Helical" evidence="7">
    <location>
        <begin position="174"/>
        <end position="195"/>
    </location>
</feature>
<keyword evidence="4 7" id="KW-0812">Transmembrane</keyword>
<feature type="transmembrane region" description="Helical" evidence="7">
    <location>
        <begin position="58"/>
        <end position="75"/>
    </location>
</feature>
<evidence type="ECO:0000313" key="9">
    <source>
        <dbReference type="EMBL" id="RMB57256.1"/>
    </source>
</evidence>
<dbReference type="PANTHER" id="PTHR42718">
    <property type="entry name" value="MAJOR FACILITATOR SUPERFAMILY MULTIDRUG TRANSPORTER MFSC"/>
    <property type="match status" value="1"/>
</dbReference>
<evidence type="ECO:0000256" key="7">
    <source>
        <dbReference type="SAM" id="Phobius"/>
    </source>
</evidence>
<dbReference type="InterPro" id="IPR020846">
    <property type="entry name" value="MFS_dom"/>
</dbReference>
<keyword evidence="5 7" id="KW-1133">Transmembrane helix</keyword>
<feature type="transmembrane region" description="Helical" evidence="7">
    <location>
        <begin position="112"/>
        <end position="134"/>
    </location>
</feature>
<protein>
    <submittedName>
        <fullName evidence="9">MFS transporter</fullName>
    </submittedName>
</protein>
<evidence type="ECO:0000256" key="1">
    <source>
        <dbReference type="ARBA" id="ARBA00004651"/>
    </source>
</evidence>
<feature type="transmembrane region" description="Helical" evidence="7">
    <location>
        <begin position="236"/>
        <end position="253"/>
    </location>
</feature>
<name>A0A3M0GIY6_9ACTN</name>
<dbReference type="AlphaFoldDB" id="A0A3M0GIY6"/>
<feature type="domain" description="Major facilitator superfamily (MFS) profile" evidence="8">
    <location>
        <begin position="21"/>
        <end position="506"/>
    </location>
</feature>
<proteinExistence type="predicted"/>
<feature type="transmembrane region" description="Helical" evidence="7">
    <location>
        <begin position="207"/>
        <end position="224"/>
    </location>
</feature>
<sequence length="527" mass="55648">MSFFTQHTSAAEMSHRRQWAALAVLMLPVLLISVDNTVLSFALPLITEDLGPSASTQLWIMDIYALVLAALLITMGSLSDRFGRRRLLIIGAVGFALVSVAAAFASTPGQLVAARAALGGFGAMLMPSTLSLLRNIFIDPMRRRKAIAIWATGFAAGSSLGPILGGVLLEHFHWGAVFLISVPILFPLLLLYRFLLPESKDPSPGPVDLLSVALSFAGMFLVVWSIKTLAHEATTIWPVVAAMAGAFFIAWFIRRQLRATTPLLDVRLFTYLPFTASVLANFLSVVSLISFIFFISQHLQLVLELSPLKAGLVLLPGAILSVIAGIGVVGLSKRWAPKWLMAVGLVLIAIGYASVVVFRGDFTVAAILLAFGLIEIGIGMSQTLSSDTIIGSVPPEKAGSASAISETAYELGAVVGTATLGTMITAFYRANISLPAGLTAQQMSAAAETLGGAAAVADEVSASTADALMTSARLAFDSGVGWLGVLGTLLSLSAAAIVLIGFKERRLADEPTEQPTREQRHNAVTVT</sequence>
<gene>
    <name evidence="9" type="ORF">EAX62_16095</name>
</gene>
<dbReference type="PROSITE" id="PS50850">
    <property type="entry name" value="MFS"/>
    <property type="match status" value="1"/>
</dbReference>
<keyword evidence="2" id="KW-0813">Transport</keyword>
<dbReference type="OrthoDB" id="9781469at2"/>
<feature type="transmembrane region" description="Helical" evidence="7">
    <location>
        <begin position="146"/>
        <end position="168"/>
    </location>
</feature>
<dbReference type="Gene3D" id="1.20.1720.10">
    <property type="entry name" value="Multidrug resistance protein D"/>
    <property type="match status" value="1"/>
</dbReference>
<feature type="transmembrane region" description="Helical" evidence="7">
    <location>
        <begin position="308"/>
        <end position="332"/>
    </location>
</feature>
<evidence type="ECO:0000256" key="6">
    <source>
        <dbReference type="ARBA" id="ARBA00023136"/>
    </source>
</evidence>
<evidence type="ECO:0000256" key="4">
    <source>
        <dbReference type="ARBA" id="ARBA00022692"/>
    </source>
</evidence>
<dbReference type="InterPro" id="IPR036259">
    <property type="entry name" value="MFS_trans_sf"/>
</dbReference>
<dbReference type="Gene3D" id="1.20.1250.20">
    <property type="entry name" value="MFS general substrate transporter like domains"/>
    <property type="match status" value="1"/>
</dbReference>
<keyword evidence="6 7" id="KW-0472">Membrane</keyword>
<evidence type="ECO:0000256" key="5">
    <source>
        <dbReference type="ARBA" id="ARBA00022989"/>
    </source>
</evidence>
<accession>A0A3M0GIY6</accession>
<organism evidence="9 10">
    <name type="scientific">Tessaracoccus antarcticus</name>
    <dbReference type="NCBI Taxonomy" id="2479848"/>
    <lineage>
        <taxon>Bacteria</taxon>
        <taxon>Bacillati</taxon>
        <taxon>Actinomycetota</taxon>
        <taxon>Actinomycetes</taxon>
        <taxon>Propionibacteriales</taxon>
        <taxon>Propionibacteriaceae</taxon>
        <taxon>Tessaracoccus</taxon>
    </lineage>
</organism>
<dbReference type="GO" id="GO:0022857">
    <property type="term" value="F:transmembrane transporter activity"/>
    <property type="evidence" value="ECO:0007669"/>
    <property type="project" value="InterPro"/>
</dbReference>
<dbReference type="Proteomes" id="UP000275256">
    <property type="component" value="Unassembled WGS sequence"/>
</dbReference>
<dbReference type="GO" id="GO:0005886">
    <property type="term" value="C:plasma membrane"/>
    <property type="evidence" value="ECO:0007669"/>
    <property type="project" value="UniProtKB-SubCell"/>
</dbReference>
<keyword evidence="3" id="KW-1003">Cell membrane</keyword>
<dbReference type="RefSeq" id="WP_121902756.1">
    <property type="nucleotide sequence ID" value="NZ_REFW01000007.1"/>
</dbReference>
<evidence type="ECO:0000313" key="10">
    <source>
        <dbReference type="Proteomes" id="UP000275256"/>
    </source>
</evidence>
<evidence type="ECO:0000256" key="3">
    <source>
        <dbReference type="ARBA" id="ARBA00022475"/>
    </source>
</evidence>
<dbReference type="CDD" id="cd17321">
    <property type="entry name" value="MFS_MMR_MDR_like"/>
    <property type="match status" value="1"/>
</dbReference>